<organism evidence="1 2">
    <name type="scientific">Pantoea coffeiphila</name>
    <dbReference type="NCBI Taxonomy" id="1465635"/>
    <lineage>
        <taxon>Bacteria</taxon>
        <taxon>Pseudomonadati</taxon>
        <taxon>Pseudomonadota</taxon>
        <taxon>Gammaproteobacteria</taxon>
        <taxon>Enterobacterales</taxon>
        <taxon>Erwiniaceae</taxon>
        <taxon>Pantoea</taxon>
    </lineage>
</organism>
<gene>
    <name evidence="1" type="ORF">CQW29_20610</name>
</gene>
<accession>A0A2S9I7A1</accession>
<evidence type="ECO:0008006" key="3">
    <source>
        <dbReference type="Google" id="ProtNLM"/>
    </source>
</evidence>
<dbReference type="SUPFAM" id="SSF54427">
    <property type="entry name" value="NTF2-like"/>
    <property type="match status" value="1"/>
</dbReference>
<evidence type="ECO:0000313" key="1">
    <source>
        <dbReference type="EMBL" id="PRD13646.1"/>
    </source>
</evidence>
<comment type="caution">
    <text evidence="1">The sequence shown here is derived from an EMBL/GenBank/DDBJ whole genome shotgun (WGS) entry which is preliminary data.</text>
</comment>
<protein>
    <recommendedName>
        <fullName evidence="3">SnoaL-like domain-containing protein</fullName>
    </recommendedName>
</protein>
<dbReference type="Proteomes" id="UP000239181">
    <property type="component" value="Unassembled WGS sequence"/>
</dbReference>
<dbReference type="AlphaFoldDB" id="A0A2S9I7A1"/>
<dbReference type="OrthoDB" id="4920041at2"/>
<dbReference type="EMBL" id="PDET01000017">
    <property type="protein sequence ID" value="PRD13646.1"/>
    <property type="molecule type" value="Genomic_DNA"/>
</dbReference>
<proteinExistence type="predicted"/>
<dbReference type="RefSeq" id="WP_105594606.1">
    <property type="nucleotide sequence ID" value="NZ_PDET01000017.1"/>
</dbReference>
<name>A0A2S9I7A1_9GAMM</name>
<reference evidence="1 2" key="1">
    <citation type="submission" date="2017-10" db="EMBL/GenBank/DDBJ databases">
        <title>Draft genome of two endophytic bacteria isolated from 'guarana' Paullinia cupana (Mart.) Ducke.</title>
        <authorList>
            <person name="Siqueira K.A."/>
            <person name="Liotti R.G."/>
            <person name="Mendes T.A."/>
            <person name="Soares M.A."/>
        </authorList>
    </citation>
    <scope>NUCLEOTIDE SEQUENCE [LARGE SCALE GENOMIC DNA]</scope>
    <source>
        <strain evidence="1 2">342</strain>
    </source>
</reference>
<sequence length="244" mass="27701">MTNQKIQQIRYHAVCDIAHRWFAFFEGETEDLSRHIDIFSEDVLLVHGGTHLLARGKAAMARWFSQLPPEKGSHVIRRIELGKQTDHEAEVIMDIGYQAVREDGKVGGALSEYQTTVSFDKDHNAVFTFLQKTPLYPNPDTTFRDSFAENRLKSFIARLSYSVLRFSVEGNEAFLQGALDEIRGNSLYPLLKNSCISHVHTENMDTDNLSCTLSLSDHGILRKLDLVLNESPGRWLTIRHVTLG</sequence>
<evidence type="ECO:0000313" key="2">
    <source>
        <dbReference type="Proteomes" id="UP000239181"/>
    </source>
</evidence>
<keyword evidence="2" id="KW-1185">Reference proteome</keyword>
<dbReference type="InterPro" id="IPR032710">
    <property type="entry name" value="NTF2-like_dom_sf"/>
</dbReference>